<evidence type="ECO:0000313" key="1">
    <source>
        <dbReference type="EMBL" id="GFC59058.1"/>
    </source>
</evidence>
<dbReference type="EMBL" id="BKCJ010979916">
    <property type="protein sequence ID" value="GFC59058.1"/>
    <property type="molecule type" value="Genomic_DNA"/>
</dbReference>
<accession>A0A699Q8N2</accession>
<gene>
    <name evidence="1" type="ORF">Tci_831028</name>
</gene>
<organism evidence="1">
    <name type="scientific">Tanacetum cinerariifolium</name>
    <name type="common">Dalmatian daisy</name>
    <name type="synonym">Chrysanthemum cinerariifolium</name>
    <dbReference type="NCBI Taxonomy" id="118510"/>
    <lineage>
        <taxon>Eukaryota</taxon>
        <taxon>Viridiplantae</taxon>
        <taxon>Streptophyta</taxon>
        <taxon>Embryophyta</taxon>
        <taxon>Tracheophyta</taxon>
        <taxon>Spermatophyta</taxon>
        <taxon>Magnoliopsida</taxon>
        <taxon>eudicotyledons</taxon>
        <taxon>Gunneridae</taxon>
        <taxon>Pentapetalae</taxon>
        <taxon>asterids</taxon>
        <taxon>campanulids</taxon>
        <taxon>Asterales</taxon>
        <taxon>Asteraceae</taxon>
        <taxon>Asteroideae</taxon>
        <taxon>Anthemideae</taxon>
        <taxon>Anthemidinae</taxon>
        <taxon>Tanacetum</taxon>
    </lineage>
</organism>
<name>A0A699Q8N2_TANCI</name>
<proteinExistence type="predicted"/>
<comment type="caution">
    <text evidence="1">The sequence shown here is derived from an EMBL/GenBank/DDBJ whole genome shotgun (WGS) entry which is preliminary data.</text>
</comment>
<dbReference type="AlphaFoldDB" id="A0A699Q8N2"/>
<protein>
    <submittedName>
        <fullName evidence="1">Uncharacterized protein</fullName>
    </submittedName>
</protein>
<feature type="non-terminal residue" evidence="1">
    <location>
        <position position="1"/>
    </location>
</feature>
<reference evidence="1" key="1">
    <citation type="journal article" date="2019" name="Sci. Rep.">
        <title>Draft genome of Tanacetum cinerariifolium, the natural source of mosquito coil.</title>
        <authorList>
            <person name="Yamashiro T."/>
            <person name="Shiraishi A."/>
            <person name="Satake H."/>
            <person name="Nakayama K."/>
        </authorList>
    </citation>
    <scope>NUCLEOTIDE SEQUENCE</scope>
</reference>
<sequence>RLDSLVCVGTAKYVFGCVGISKGRLGAAASKGDVCLAAETAAASKGGVCLSAAETAAIRECLFGAAEAGSHVGSVCLVRVGY</sequence>